<evidence type="ECO:0000313" key="7">
    <source>
        <dbReference type="Proteomes" id="UP000627573"/>
    </source>
</evidence>
<keyword evidence="3" id="KW-0378">Hydrolase</keyword>
<evidence type="ECO:0000313" key="6">
    <source>
        <dbReference type="EMBL" id="MBH5146984.1"/>
    </source>
</evidence>
<dbReference type="SUPFAM" id="SSF50494">
    <property type="entry name" value="Trypsin-like serine proteases"/>
    <property type="match status" value="1"/>
</dbReference>
<comment type="similarity">
    <text evidence="1">Belongs to the peptidase S1 family.</text>
</comment>
<name>A0A0E4A7Z2_RHOER</name>
<accession>A0A0E4A7Z2</accession>
<comment type="caution">
    <text evidence="6">The sequence shown here is derived from an EMBL/GenBank/DDBJ whole genome shotgun (WGS) entry which is preliminary data.</text>
</comment>
<dbReference type="GeneID" id="57487070"/>
<proteinExistence type="inferred from homology"/>
<dbReference type="GO" id="GO:0006508">
    <property type="term" value="P:proteolysis"/>
    <property type="evidence" value="ECO:0007669"/>
    <property type="project" value="UniProtKB-KW"/>
</dbReference>
<dbReference type="InterPro" id="IPR009003">
    <property type="entry name" value="Peptidase_S1_PA"/>
</dbReference>
<gene>
    <name evidence="6" type="ORF">I3517_30720</name>
</gene>
<keyword evidence="4" id="KW-0720">Serine protease</keyword>
<dbReference type="EMBL" id="JAECSB010000097">
    <property type="protein sequence ID" value="MBH5146984.1"/>
    <property type="molecule type" value="Genomic_DNA"/>
</dbReference>
<dbReference type="InterPro" id="IPR033116">
    <property type="entry name" value="TRYPSIN_SER"/>
</dbReference>
<dbReference type="InterPro" id="IPR018114">
    <property type="entry name" value="TRYPSIN_HIS"/>
</dbReference>
<organism evidence="6 7">
    <name type="scientific">Rhodococcus erythropolis</name>
    <name type="common">Arthrobacter picolinophilus</name>
    <dbReference type="NCBI Taxonomy" id="1833"/>
    <lineage>
        <taxon>Bacteria</taxon>
        <taxon>Bacillati</taxon>
        <taxon>Actinomycetota</taxon>
        <taxon>Actinomycetes</taxon>
        <taxon>Mycobacteriales</taxon>
        <taxon>Nocardiaceae</taxon>
        <taxon>Rhodococcus</taxon>
        <taxon>Rhodococcus erythropolis group</taxon>
    </lineage>
</organism>
<sequence>MRTRLFVAAAACLAAVAAGAGVAGAAPAPSSVALGGGSGILLPDVDHSDPEQVAACTLTAVGYDNAGSLVALTAGHCGVVGDRVFAEYLPEAGPIGRFSYSSPVSDIAVIDLDDAKVAPLRTVGGTTINGIGAPPAPGTIVCKEGRSTGNTCGITWGYDSVYGEIVEHTCSIPGDSGGPLVVGDRLVGLISNGFEPYCFEPLPPPFHAPDNSADINIGLADINANGGGFRLF</sequence>
<dbReference type="CDD" id="cd21112">
    <property type="entry name" value="alphaLP-like"/>
    <property type="match status" value="1"/>
</dbReference>
<dbReference type="PRINTS" id="PR00861">
    <property type="entry name" value="ALYTICPTASE"/>
</dbReference>
<dbReference type="PROSITE" id="PS00134">
    <property type="entry name" value="TRYPSIN_HIS"/>
    <property type="match status" value="1"/>
</dbReference>
<reference evidence="6 7" key="1">
    <citation type="submission" date="2020-12" db="EMBL/GenBank/DDBJ databases">
        <title>Draft genome sequence of furan degrading bacterial strain FUR100.</title>
        <authorList>
            <person name="Woiski C."/>
        </authorList>
    </citation>
    <scope>NUCLEOTIDE SEQUENCE [LARGE SCALE GENOMIC DNA]</scope>
    <source>
        <strain evidence="6 7">FUR100</strain>
    </source>
</reference>
<evidence type="ECO:0000256" key="1">
    <source>
        <dbReference type="ARBA" id="ARBA00007664"/>
    </source>
</evidence>
<keyword evidence="2" id="KW-0645">Protease</keyword>
<dbReference type="InterPro" id="IPR001316">
    <property type="entry name" value="Pept_S1A_streptogrisin"/>
</dbReference>
<dbReference type="PROSITE" id="PS00135">
    <property type="entry name" value="TRYPSIN_SER"/>
    <property type="match status" value="1"/>
</dbReference>
<dbReference type="GO" id="GO:0004252">
    <property type="term" value="F:serine-type endopeptidase activity"/>
    <property type="evidence" value="ECO:0007669"/>
    <property type="project" value="InterPro"/>
</dbReference>
<protein>
    <submittedName>
        <fullName evidence="6">Peptidase S1</fullName>
    </submittedName>
</protein>
<dbReference type="RefSeq" id="WP_020907692.1">
    <property type="nucleotide sequence ID" value="NZ_BHXB01000001.1"/>
</dbReference>
<keyword evidence="7" id="KW-1185">Reference proteome</keyword>
<dbReference type="AlphaFoldDB" id="A0A0E4A7Z2"/>
<evidence type="ECO:0000256" key="5">
    <source>
        <dbReference type="ARBA" id="ARBA00023157"/>
    </source>
</evidence>
<dbReference type="OMA" id="GHYFTSP"/>
<evidence type="ECO:0000256" key="3">
    <source>
        <dbReference type="ARBA" id="ARBA00022801"/>
    </source>
</evidence>
<evidence type="ECO:0000256" key="2">
    <source>
        <dbReference type="ARBA" id="ARBA00022670"/>
    </source>
</evidence>
<keyword evidence="5" id="KW-1015">Disulfide bond</keyword>
<dbReference type="Gene3D" id="2.40.10.10">
    <property type="entry name" value="Trypsin-like serine proteases"/>
    <property type="match status" value="2"/>
</dbReference>
<dbReference type="KEGG" id="reb:XU06_13885"/>
<evidence type="ECO:0000256" key="4">
    <source>
        <dbReference type="ARBA" id="ARBA00022825"/>
    </source>
</evidence>
<dbReference type="Proteomes" id="UP000627573">
    <property type="component" value="Unassembled WGS sequence"/>
</dbReference>
<dbReference type="InterPro" id="IPR043504">
    <property type="entry name" value="Peptidase_S1_PA_chymotrypsin"/>
</dbReference>